<dbReference type="InterPro" id="IPR017927">
    <property type="entry name" value="FAD-bd_FR_type"/>
</dbReference>
<dbReference type="EMBL" id="CP016181">
    <property type="protein sequence ID" value="AWY00784.1"/>
    <property type="molecule type" value="Genomic_DNA"/>
</dbReference>
<feature type="domain" description="FAD-binding FR-type" evidence="2">
    <location>
        <begin position="4"/>
        <end position="107"/>
    </location>
</feature>
<dbReference type="InterPro" id="IPR039374">
    <property type="entry name" value="SIP_fam"/>
</dbReference>
<dbReference type="PROSITE" id="PS51384">
    <property type="entry name" value="FAD_FR"/>
    <property type="match status" value="1"/>
</dbReference>
<dbReference type="Pfam" id="PF08021">
    <property type="entry name" value="FAD_binding_9"/>
    <property type="match status" value="1"/>
</dbReference>
<dbReference type="RefSeq" id="WP_112138711.1">
    <property type="nucleotide sequence ID" value="NZ_CP016181.1"/>
</dbReference>
<dbReference type="InterPro" id="IPR039261">
    <property type="entry name" value="FNR_nucleotide-bd"/>
</dbReference>
<gene>
    <name evidence="3" type="ORF">A8139_12985</name>
</gene>
<name>A0A2Z4PUX3_9GAMM</name>
<accession>A0A2Z4PUX3</accession>
<dbReference type="Gene3D" id="3.40.50.80">
    <property type="entry name" value="Nucleotide-binding domain of ferredoxin-NADP reductase (FNR) module"/>
    <property type="match status" value="1"/>
</dbReference>
<evidence type="ECO:0000259" key="2">
    <source>
        <dbReference type="PROSITE" id="PS51384"/>
    </source>
</evidence>
<dbReference type="Proteomes" id="UP000249898">
    <property type="component" value="Chromosome"/>
</dbReference>
<dbReference type="Pfam" id="PF04954">
    <property type="entry name" value="SIP"/>
    <property type="match status" value="1"/>
</dbReference>
<dbReference type="OrthoDB" id="9814826at2"/>
<dbReference type="PANTHER" id="PTHR30157">
    <property type="entry name" value="FERRIC REDUCTASE, NADPH-DEPENDENT"/>
    <property type="match status" value="1"/>
</dbReference>
<dbReference type="InterPro" id="IPR013113">
    <property type="entry name" value="SIP_FAD-bd"/>
</dbReference>
<dbReference type="Gene3D" id="2.40.30.10">
    <property type="entry name" value="Translation factors"/>
    <property type="match status" value="1"/>
</dbReference>
<comment type="similarity">
    <text evidence="1">Belongs to the SIP oxidoreductase family.</text>
</comment>
<dbReference type="PANTHER" id="PTHR30157:SF0">
    <property type="entry name" value="NADPH-DEPENDENT FERRIC-CHELATE REDUCTASE"/>
    <property type="match status" value="1"/>
</dbReference>
<dbReference type="InterPro" id="IPR017938">
    <property type="entry name" value="Riboflavin_synthase-like_b-brl"/>
</dbReference>
<sequence length="244" mass="27575">MSRPQPKEFIVIRKELVTPHMLRVTLGGENVKALPEDQESSYVKLIFPNGTERPLMRTYTIRHHRVDEIDIDFMLHEDGGPASTWAKGTQAGDTIVIGGPGPKKLINLSADWQLLVGDMTALPAISVNLGELPDTAKGYAVIEVVSEEDIQELKHPENIEIKWVINPRPGVDSNALLNEVKSLNWLNGSTSVWTACEFNSMKVLRNFFKKEKNISKENLYISSYWKLGINEDEHKIEKRNDAEE</sequence>
<dbReference type="InterPro" id="IPR007037">
    <property type="entry name" value="SIP_rossman_dom"/>
</dbReference>
<dbReference type="CDD" id="cd06193">
    <property type="entry name" value="siderophore_interacting"/>
    <property type="match status" value="1"/>
</dbReference>
<reference evidence="3 4" key="1">
    <citation type="submission" date="2016-06" db="EMBL/GenBank/DDBJ databases">
        <title>The sequenced genome of the ice-adhering bacterium Marinomonas primoryensis, from Antarctica.</title>
        <authorList>
            <person name="Graham L."/>
            <person name="Vance T.D.R."/>
            <person name="Davies P.L."/>
        </authorList>
    </citation>
    <scope>NUCLEOTIDE SEQUENCE [LARGE SCALE GENOMIC DNA]</scope>
    <source>
        <strain evidence="3 4">AceL</strain>
    </source>
</reference>
<evidence type="ECO:0000256" key="1">
    <source>
        <dbReference type="ARBA" id="ARBA00035644"/>
    </source>
</evidence>
<evidence type="ECO:0000313" key="4">
    <source>
        <dbReference type="Proteomes" id="UP000249898"/>
    </source>
</evidence>
<dbReference type="SUPFAM" id="SSF63380">
    <property type="entry name" value="Riboflavin synthase domain-like"/>
    <property type="match status" value="1"/>
</dbReference>
<organism evidence="3 4">
    <name type="scientific">Marinomonas primoryensis</name>
    <dbReference type="NCBI Taxonomy" id="178399"/>
    <lineage>
        <taxon>Bacteria</taxon>
        <taxon>Pseudomonadati</taxon>
        <taxon>Pseudomonadota</taxon>
        <taxon>Gammaproteobacteria</taxon>
        <taxon>Oceanospirillales</taxon>
        <taxon>Oceanospirillaceae</taxon>
        <taxon>Marinomonas</taxon>
    </lineage>
</organism>
<protein>
    <submittedName>
        <fullName evidence="3">NADPH-dependent ferric siderophore reductase</fullName>
    </submittedName>
</protein>
<dbReference type="AlphaFoldDB" id="A0A2Z4PUX3"/>
<evidence type="ECO:0000313" key="3">
    <source>
        <dbReference type="EMBL" id="AWY00784.1"/>
    </source>
</evidence>
<proteinExistence type="inferred from homology"/>
<dbReference type="GO" id="GO:0016491">
    <property type="term" value="F:oxidoreductase activity"/>
    <property type="evidence" value="ECO:0007669"/>
    <property type="project" value="InterPro"/>
</dbReference>